<reference evidence="1 2" key="1">
    <citation type="submission" date="2014-10" db="EMBL/GenBank/DDBJ databases">
        <title>Pan-genome analysis of Brazilian lineage A amoebal mimiviruses.</title>
        <authorList>
            <person name="Assis F.L."/>
            <person name="Abrahao J.S."/>
            <person name="Kroon E.G."/>
            <person name="Dornas F.P."/>
            <person name="Andrade K.R."/>
            <person name="Borato P.V.M."/>
            <person name="Pilotto M.R."/>
            <person name="Benamar S."/>
            <person name="LaScola B."/>
            <person name="Colson P."/>
        </authorList>
    </citation>
    <scope>NUCLEOTIDE SEQUENCE [LARGE SCALE GENOMIC DNA]</scope>
    <source>
        <strain evidence="1 2">Kroon</strain>
    </source>
</reference>
<accession>A0A0G2Y3L3</accession>
<dbReference type="EMBL" id="KM982402">
    <property type="protein sequence ID" value="AKI80390.1"/>
    <property type="molecule type" value="Genomic_DNA"/>
</dbReference>
<evidence type="ECO:0000313" key="2">
    <source>
        <dbReference type="Proteomes" id="UP000240461"/>
    </source>
</evidence>
<name>A0A0G2Y3L3_9VIRU</name>
<proteinExistence type="predicted"/>
<organism evidence="1 2">
    <name type="scientific">Acanthamoeba polyphaga mimivirus Kroon</name>
    <dbReference type="NCBI Taxonomy" id="3069720"/>
    <lineage>
        <taxon>Viruses</taxon>
        <taxon>Varidnaviria</taxon>
        <taxon>Bamfordvirae</taxon>
        <taxon>Nucleocytoviricota</taxon>
        <taxon>Megaviricetes</taxon>
        <taxon>Imitervirales</taxon>
        <taxon>Mimiviridae</taxon>
        <taxon>Megamimivirinae</taxon>
        <taxon>Mimivirus</taxon>
        <taxon>Mimivirus lagoaense</taxon>
    </lineage>
</organism>
<sequence length="227" mass="26473">MDSYEPSQLIWARLLLYEISKRNGETEYQHTNGPVWWGPNDDKTVYLSITDCSGFVNALLRKSFELSHKDMVEWFDSQRPLAVDYYNTIYQQNGFTRIKNIYKLEPGDFIAVKFPNHHPSLDDTGHIMMINSYPERMASKNLPDEYQDYNDILQFRVNVIDQTATPHGRYDTRYSLDDNQNGLGSGYIKLYTNIDGTIIGYSWSLSKKSRYIDKTVHPIVVGRLDIY</sequence>
<dbReference type="Proteomes" id="UP000240461">
    <property type="component" value="Segment"/>
</dbReference>
<keyword evidence="2" id="KW-1185">Reference proteome</keyword>
<dbReference type="KEGG" id="vg:80514188"/>
<evidence type="ECO:0000313" key="1">
    <source>
        <dbReference type="EMBL" id="AKI80390.1"/>
    </source>
</evidence>
<protein>
    <submittedName>
        <fullName evidence="1">Uncharacterized protein</fullName>
    </submittedName>
</protein>